<feature type="transmembrane region" description="Helical" evidence="19">
    <location>
        <begin position="211"/>
        <end position="228"/>
    </location>
</feature>
<evidence type="ECO:0000256" key="2">
    <source>
        <dbReference type="ARBA" id="ARBA00004651"/>
    </source>
</evidence>
<keyword evidence="9 19" id="KW-0808">Transferase</keyword>
<evidence type="ECO:0000256" key="13">
    <source>
        <dbReference type="ARBA" id="ARBA00023136"/>
    </source>
</evidence>
<evidence type="ECO:0000256" key="14">
    <source>
        <dbReference type="ARBA" id="ARBA00025228"/>
    </source>
</evidence>
<dbReference type="AlphaFoldDB" id="A0A7J2U5K0"/>
<dbReference type="GO" id="GO:0005886">
    <property type="term" value="C:plasma membrane"/>
    <property type="evidence" value="ECO:0007669"/>
    <property type="project" value="UniProtKB-SubCell"/>
</dbReference>
<evidence type="ECO:0000256" key="4">
    <source>
        <dbReference type="ARBA" id="ARBA00010561"/>
    </source>
</evidence>
<protein>
    <recommendedName>
        <fullName evidence="6 19">Adenosylcobinamide-GDP ribazoletransferase</fullName>
        <ecNumber evidence="5 19">2.7.8.26</ecNumber>
    </recommendedName>
    <alternativeName>
        <fullName evidence="16 19">Cobalamin synthase</fullName>
    </alternativeName>
    <alternativeName>
        <fullName evidence="15 19">Cobalamin-5'-phosphate synthase</fullName>
    </alternativeName>
</protein>
<evidence type="ECO:0000256" key="12">
    <source>
        <dbReference type="ARBA" id="ARBA00022989"/>
    </source>
</evidence>
<accession>A0A7J2U5K0</accession>
<sequence>MELDSRSFVKGFRALLSFFTTLPVGTAPLSEAAREFYLINVIGLIEGFITGVMLYMFSYIVKDQMLLAVLYLVLHVVLTGGLHLEGFADYSDAIGAHKRGVEAVRIIKDPRRGSFALILLLLNMISTFSSIIIMLRALSPGALIPILTWIYILATESMYILCVFGLPEPYAGISRDFVESAKRRKNIVKNIIVTFAIFLTLLMLFDIHPLLIIFTTLATVITCLAVLLDVSKRLGFVNGDALGFCYEITRVVNMVIASAISQYL</sequence>
<comment type="function">
    <text evidence="14 19">Joins adenosylcobinamide-GDP and alpha-ribazole to generate adenosylcobalamin (Ado-cobalamin). Also synthesizes adenosylcobalamin 5'-phosphate from adenosylcobinamide-GDP and alpha-ribazole 5'-phosphate.</text>
</comment>
<keyword evidence="10 19" id="KW-0812">Transmembrane</keyword>
<evidence type="ECO:0000256" key="1">
    <source>
        <dbReference type="ARBA" id="ARBA00001946"/>
    </source>
</evidence>
<comment type="similarity">
    <text evidence="4 19">Belongs to the CobS family.</text>
</comment>
<dbReference type="PANTHER" id="PTHR34148">
    <property type="entry name" value="ADENOSYLCOBINAMIDE-GDP RIBAZOLETRANSFERASE"/>
    <property type="match status" value="1"/>
</dbReference>
<keyword evidence="7 19" id="KW-1003">Cell membrane</keyword>
<keyword evidence="13 19" id="KW-0472">Membrane</keyword>
<dbReference type="Pfam" id="PF02654">
    <property type="entry name" value="CobS"/>
    <property type="match status" value="1"/>
</dbReference>
<evidence type="ECO:0000256" key="17">
    <source>
        <dbReference type="ARBA" id="ARBA00048623"/>
    </source>
</evidence>
<evidence type="ECO:0000256" key="3">
    <source>
        <dbReference type="ARBA" id="ARBA00004663"/>
    </source>
</evidence>
<proteinExistence type="inferred from homology"/>
<comment type="pathway">
    <text evidence="3 19">Cofactor biosynthesis; adenosylcobalamin biosynthesis; adenosylcobalamin from cob(II)yrinate a,c-diamide: step 7/7.</text>
</comment>
<evidence type="ECO:0000256" key="8">
    <source>
        <dbReference type="ARBA" id="ARBA00022573"/>
    </source>
</evidence>
<name>A0A7J2U5K0_9CREN</name>
<evidence type="ECO:0000256" key="19">
    <source>
        <dbReference type="HAMAP-Rule" id="MF_00719"/>
    </source>
</evidence>
<dbReference type="GO" id="GO:0008818">
    <property type="term" value="F:cobalamin 5'-phosphate synthase activity"/>
    <property type="evidence" value="ECO:0007669"/>
    <property type="project" value="UniProtKB-UniRule"/>
</dbReference>
<evidence type="ECO:0000256" key="7">
    <source>
        <dbReference type="ARBA" id="ARBA00022475"/>
    </source>
</evidence>
<comment type="caution">
    <text evidence="20">The sequence shown here is derived from an EMBL/GenBank/DDBJ whole genome shotgun (WGS) entry which is preliminary data.</text>
</comment>
<evidence type="ECO:0000313" key="20">
    <source>
        <dbReference type="EMBL" id="HEM67482.1"/>
    </source>
</evidence>
<evidence type="ECO:0000256" key="18">
    <source>
        <dbReference type="ARBA" id="ARBA00049504"/>
    </source>
</evidence>
<comment type="catalytic activity">
    <reaction evidence="17 19">
        <text>alpha-ribazole + adenosylcob(III)inamide-GDP = adenosylcob(III)alamin + GMP + H(+)</text>
        <dbReference type="Rhea" id="RHEA:16049"/>
        <dbReference type="ChEBI" id="CHEBI:10329"/>
        <dbReference type="ChEBI" id="CHEBI:15378"/>
        <dbReference type="ChEBI" id="CHEBI:18408"/>
        <dbReference type="ChEBI" id="CHEBI:58115"/>
        <dbReference type="ChEBI" id="CHEBI:60487"/>
        <dbReference type="EC" id="2.7.8.26"/>
    </reaction>
</comment>
<reference evidence="20" key="1">
    <citation type="journal article" date="2020" name="mSystems">
        <title>Genome- and Community-Level Interaction Insights into Carbon Utilization and Element Cycling Functions of Hydrothermarchaeota in Hydrothermal Sediment.</title>
        <authorList>
            <person name="Zhou Z."/>
            <person name="Liu Y."/>
            <person name="Xu W."/>
            <person name="Pan J."/>
            <person name="Luo Z.H."/>
            <person name="Li M."/>
        </authorList>
    </citation>
    <scope>NUCLEOTIDE SEQUENCE [LARGE SCALE GENOMIC DNA]</scope>
    <source>
        <strain evidence="20">SpSt-125</strain>
    </source>
</reference>
<evidence type="ECO:0000256" key="16">
    <source>
        <dbReference type="ARBA" id="ARBA00032853"/>
    </source>
</evidence>
<dbReference type="EC" id="2.7.8.26" evidence="5 19"/>
<dbReference type="GO" id="GO:0051073">
    <property type="term" value="F:adenosylcobinamide-GDP ribazoletransferase activity"/>
    <property type="evidence" value="ECO:0007669"/>
    <property type="project" value="UniProtKB-UniRule"/>
</dbReference>
<dbReference type="HAMAP" id="MF_00719">
    <property type="entry name" value="CobS"/>
    <property type="match status" value="1"/>
</dbReference>
<dbReference type="PANTHER" id="PTHR34148:SF1">
    <property type="entry name" value="ADENOSYLCOBINAMIDE-GDP RIBAZOLETRANSFERASE"/>
    <property type="match status" value="1"/>
</dbReference>
<keyword evidence="8 19" id="KW-0169">Cobalamin biosynthesis</keyword>
<feature type="transmembrane region" description="Helical" evidence="19">
    <location>
        <begin position="36"/>
        <end position="57"/>
    </location>
</feature>
<evidence type="ECO:0000256" key="9">
    <source>
        <dbReference type="ARBA" id="ARBA00022679"/>
    </source>
</evidence>
<comment type="cofactor">
    <cofactor evidence="1 19">
        <name>Mg(2+)</name>
        <dbReference type="ChEBI" id="CHEBI:18420"/>
    </cofactor>
</comment>
<dbReference type="InterPro" id="IPR003805">
    <property type="entry name" value="CobS"/>
</dbReference>
<gene>
    <name evidence="19" type="primary">cobS</name>
    <name evidence="20" type="ORF">ENO26_07980</name>
</gene>
<comment type="subcellular location">
    <subcellularLocation>
        <location evidence="2 19">Cell membrane</location>
        <topology evidence="2 19">Multi-pass membrane protein</topology>
    </subcellularLocation>
</comment>
<evidence type="ECO:0000256" key="6">
    <source>
        <dbReference type="ARBA" id="ARBA00015850"/>
    </source>
</evidence>
<keyword evidence="12 19" id="KW-1133">Transmembrane helix</keyword>
<organism evidence="20">
    <name type="scientific">Ignisphaera aggregans</name>
    <dbReference type="NCBI Taxonomy" id="334771"/>
    <lineage>
        <taxon>Archaea</taxon>
        <taxon>Thermoproteota</taxon>
        <taxon>Thermoprotei</taxon>
        <taxon>Desulfurococcales</taxon>
        <taxon>Desulfurococcaceae</taxon>
        <taxon>Ignisphaera</taxon>
    </lineage>
</organism>
<feature type="transmembrane region" description="Helical" evidence="19">
    <location>
        <begin position="115"/>
        <end position="137"/>
    </location>
</feature>
<keyword evidence="11 19" id="KW-0460">Magnesium</keyword>
<evidence type="ECO:0000256" key="10">
    <source>
        <dbReference type="ARBA" id="ARBA00022692"/>
    </source>
</evidence>
<dbReference type="UniPathway" id="UPA00148">
    <property type="reaction ID" value="UER00238"/>
</dbReference>
<evidence type="ECO:0000256" key="11">
    <source>
        <dbReference type="ARBA" id="ARBA00022842"/>
    </source>
</evidence>
<comment type="catalytic activity">
    <reaction evidence="18 19">
        <text>alpha-ribazole 5'-phosphate + adenosylcob(III)inamide-GDP = adenosylcob(III)alamin 5'-phosphate + GMP + H(+)</text>
        <dbReference type="Rhea" id="RHEA:23560"/>
        <dbReference type="ChEBI" id="CHEBI:15378"/>
        <dbReference type="ChEBI" id="CHEBI:57918"/>
        <dbReference type="ChEBI" id="CHEBI:58115"/>
        <dbReference type="ChEBI" id="CHEBI:60487"/>
        <dbReference type="ChEBI" id="CHEBI:60493"/>
        <dbReference type="EC" id="2.7.8.26"/>
    </reaction>
</comment>
<feature type="transmembrane region" description="Helical" evidence="19">
    <location>
        <begin position="187"/>
        <end position="205"/>
    </location>
</feature>
<evidence type="ECO:0000256" key="5">
    <source>
        <dbReference type="ARBA" id="ARBA00013200"/>
    </source>
</evidence>
<dbReference type="EMBL" id="DSEU01000052">
    <property type="protein sequence ID" value="HEM67482.1"/>
    <property type="molecule type" value="Genomic_DNA"/>
</dbReference>
<dbReference type="GO" id="GO:0009236">
    <property type="term" value="P:cobalamin biosynthetic process"/>
    <property type="evidence" value="ECO:0007669"/>
    <property type="project" value="UniProtKB-UniRule"/>
</dbReference>
<feature type="transmembrane region" description="Helical" evidence="19">
    <location>
        <begin position="143"/>
        <end position="166"/>
    </location>
</feature>
<evidence type="ECO:0000256" key="15">
    <source>
        <dbReference type="ARBA" id="ARBA00032605"/>
    </source>
</evidence>